<sequence length="389" mass="43539">MHRALRYVSCLLAAAAWTGSFSAHALSFELDDDGQWSGVLNTTMTLGVGWRMQDRAADLVGKANLDPEVCSRQYQSCQGLFRQQSYPAAHLFAARGAPSMRIDDGNLNYDRGDIFQAPFKVTQDLTITHGDFGFFAKWLYFYDFVNNDFTETHPNLITPDNVDEVGFVNDPIANRYWKNGIRTYGPGGYVRKKRSDGEVLRQAGTDLQLLDANIYGRVPFFGERELSFKIGRQTVNWGESTLLVINSVNQANPVNANNLLRIGFQVEEVFTPVSMVFLSTEPFYGATIEAFYQYEWEPVESPTPGTYFGFVDLGTNNIGHSVNLSFGTSADDPDRAFVGATSAEQIGYLDNPLTLITPTSGTLRRLKDWEPSDQGQFGIAFKVLRRRTQ</sequence>
<dbReference type="STRING" id="1076937.SAMN04488120_105192"/>
<dbReference type="EMBL" id="FOOC01000005">
    <property type="protein sequence ID" value="SFF49122.1"/>
    <property type="molecule type" value="Genomic_DNA"/>
</dbReference>
<accession>A0A1I2J328</accession>
<evidence type="ECO:0000256" key="1">
    <source>
        <dbReference type="SAM" id="SignalP"/>
    </source>
</evidence>
<name>A0A1I2J328_9GAMM</name>
<evidence type="ECO:0000313" key="2">
    <source>
        <dbReference type="EMBL" id="SFF49122.1"/>
    </source>
</evidence>
<dbReference type="InterPro" id="IPR010727">
    <property type="entry name" value="DUF1302"/>
</dbReference>
<evidence type="ECO:0000313" key="3">
    <source>
        <dbReference type="Proteomes" id="UP000199771"/>
    </source>
</evidence>
<keyword evidence="3" id="KW-1185">Reference proteome</keyword>
<reference evidence="2 3" key="1">
    <citation type="submission" date="2016-10" db="EMBL/GenBank/DDBJ databases">
        <authorList>
            <person name="de Groot N.N."/>
        </authorList>
    </citation>
    <scope>NUCLEOTIDE SEQUENCE [LARGE SCALE GENOMIC DNA]</scope>
    <source>
        <strain evidence="2 3">DSM 23609</strain>
    </source>
</reference>
<proteinExistence type="predicted"/>
<gene>
    <name evidence="2" type="ORF">SAMN04488120_105192</name>
</gene>
<organism evidence="2 3">
    <name type="scientific">Fontimonas thermophila</name>
    <dbReference type="NCBI Taxonomy" id="1076937"/>
    <lineage>
        <taxon>Bacteria</taxon>
        <taxon>Pseudomonadati</taxon>
        <taxon>Pseudomonadota</taxon>
        <taxon>Gammaproteobacteria</taxon>
        <taxon>Nevskiales</taxon>
        <taxon>Nevskiaceae</taxon>
        <taxon>Fontimonas</taxon>
    </lineage>
</organism>
<feature type="signal peptide" evidence="1">
    <location>
        <begin position="1"/>
        <end position="25"/>
    </location>
</feature>
<protein>
    <recommendedName>
        <fullName evidence="4">DUF1302 domain-containing protein</fullName>
    </recommendedName>
</protein>
<dbReference type="Pfam" id="PF06980">
    <property type="entry name" value="DUF1302"/>
    <property type="match status" value="1"/>
</dbReference>
<dbReference type="Proteomes" id="UP000199771">
    <property type="component" value="Unassembled WGS sequence"/>
</dbReference>
<dbReference type="AlphaFoldDB" id="A0A1I2J328"/>
<feature type="chain" id="PRO_5011595008" description="DUF1302 domain-containing protein" evidence="1">
    <location>
        <begin position="26"/>
        <end position="389"/>
    </location>
</feature>
<keyword evidence="1" id="KW-0732">Signal</keyword>
<evidence type="ECO:0008006" key="4">
    <source>
        <dbReference type="Google" id="ProtNLM"/>
    </source>
</evidence>
<dbReference type="RefSeq" id="WP_268762369.1">
    <property type="nucleotide sequence ID" value="NZ_FOOC01000005.1"/>
</dbReference>